<evidence type="ECO:0000313" key="2">
    <source>
        <dbReference type="EMBL" id="OAM28369.1"/>
    </source>
</evidence>
<dbReference type="Gene3D" id="3.40.50.150">
    <property type="entry name" value="Vaccinia Virus protein VP39"/>
    <property type="match status" value="1"/>
</dbReference>
<comment type="subcellular location">
    <subcellularLocation>
        <location evidence="1">Cytoplasm</location>
    </subcellularLocation>
</comment>
<dbReference type="RefSeq" id="WP_067592264.1">
    <property type="nucleotide sequence ID" value="NZ_LXSL01000018.1"/>
</dbReference>
<keyword evidence="1 2" id="KW-0489">Methyltransferase</keyword>
<dbReference type="OrthoDB" id="3191794at2"/>
<sequence length="253" mass="27389">MHPIPLLAPAPHTLPKHARHPALVITHTPPASGLYLAAEEHGIVLHRAGSKGSVWVDFTAGTAQHRRLHGGGELLAKAVGRSKQPTVWDATGGLGRDSFVLAGLGLHVHIFEQHPAVYCLLADGLARAMHHPDTAETARRLTLHLTDAAAHMPLLTAQTGRPQVVYLDPMYPERRKSAAVKKEMAFFHELVGTAQNDAALFDAALAAATARVVVKRPRLGEFLCSREPDYQYTGKSTRFDVYRPLSPSPDAAT</sequence>
<name>A0A1A9RXK9_9NEIS</name>
<dbReference type="GO" id="GO:0005737">
    <property type="term" value="C:cytoplasm"/>
    <property type="evidence" value="ECO:0007669"/>
    <property type="project" value="UniProtKB-SubCell"/>
</dbReference>
<evidence type="ECO:0000313" key="3">
    <source>
        <dbReference type="Proteomes" id="UP000077885"/>
    </source>
</evidence>
<accession>A0A1A9RXK9</accession>
<dbReference type="Pfam" id="PF04445">
    <property type="entry name" value="SAM_MT"/>
    <property type="match status" value="1"/>
</dbReference>
<dbReference type="STRING" id="1795827.A7P95_05260"/>
<keyword evidence="1" id="KW-0698">rRNA processing</keyword>
<dbReference type="Proteomes" id="UP000077885">
    <property type="component" value="Unassembled WGS sequence"/>
</dbReference>
<dbReference type="HAMAP" id="MF_01523">
    <property type="entry name" value="16SrRNA_methyltr_J"/>
    <property type="match status" value="1"/>
</dbReference>
<comment type="similarity">
    <text evidence="1">Belongs to the methyltransferase superfamily. RsmJ family.</text>
</comment>
<keyword evidence="3" id="KW-1185">Reference proteome</keyword>
<dbReference type="InterPro" id="IPR007536">
    <property type="entry name" value="16SrRNA_methylTrfase_J"/>
</dbReference>
<organism evidence="2 3">
    <name type="scientific">Eikenella longinqua</name>
    <dbReference type="NCBI Taxonomy" id="1795827"/>
    <lineage>
        <taxon>Bacteria</taxon>
        <taxon>Pseudomonadati</taxon>
        <taxon>Pseudomonadota</taxon>
        <taxon>Betaproteobacteria</taxon>
        <taxon>Neisseriales</taxon>
        <taxon>Neisseriaceae</taxon>
        <taxon>Eikenella</taxon>
    </lineage>
</organism>
<dbReference type="InterPro" id="IPR029063">
    <property type="entry name" value="SAM-dependent_MTases_sf"/>
</dbReference>
<protein>
    <recommendedName>
        <fullName evidence="1">Ribosomal RNA small subunit methyltransferase J</fullName>
        <ecNumber evidence="1">2.1.1.242</ecNumber>
    </recommendedName>
    <alternativeName>
        <fullName evidence="1">16S rRNA m2G1516 methyltransferase</fullName>
    </alternativeName>
    <alternativeName>
        <fullName evidence="1">rRNA (guanine-N(2)-)-methyltransferase</fullName>
    </alternativeName>
</protein>
<dbReference type="SUPFAM" id="SSF53335">
    <property type="entry name" value="S-adenosyl-L-methionine-dependent methyltransferases"/>
    <property type="match status" value="1"/>
</dbReference>
<dbReference type="PANTHER" id="PTHR36112">
    <property type="entry name" value="RIBOSOMAL RNA SMALL SUBUNIT METHYLTRANSFERASE J"/>
    <property type="match status" value="1"/>
</dbReference>
<keyword evidence="1" id="KW-0949">S-adenosyl-L-methionine</keyword>
<comment type="function">
    <text evidence="1">Specifically methylates the guanosine in position 1516 of 16S rRNA.</text>
</comment>
<proteinExistence type="inferred from homology"/>
<keyword evidence="1" id="KW-0963">Cytoplasm</keyword>
<evidence type="ECO:0000256" key="1">
    <source>
        <dbReference type="HAMAP-Rule" id="MF_01523"/>
    </source>
</evidence>
<feature type="binding site" evidence="1">
    <location>
        <position position="168"/>
    </location>
    <ligand>
        <name>S-adenosyl-L-methionine</name>
        <dbReference type="ChEBI" id="CHEBI:59789"/>
    </ligand>
</feature>
<dbReference type="EC" id="2.1.1.242" evidence="1"/>
<feature type="binding site" evidence="1">
    <location>
        <begin position="96"/>
        <end position="97"/>
    </location>
    <ligand>
        <name>S-adenosyl-L-methionine</name>
        <dbReference type="ChEBI" id="CHEBI:59789"/>
    </ligand>
</feature>
<dbReference type="AlphaFoldDB" id="A0A1A9RXK9"/>
<comment type="caution">
    <text evidence="2">The sequence shown here is derived from an EMBL/GenBank/DDBJ whole genome shotgun (WGS) entry which is preliminary data.</text>
</comment>
<comment type="catalytic activity">
    <reaction evidence="1">
        <text>guanosine(1516) in 16S rRNA + S-adenosyl-L-methionine = N(2)-methylguanosine(1516) in 16S rRNA + S-adenosyl-L-homocysteine + H(+)</text>
        <dbReference type="Rhea" id="RHEA:43220"/>
        <dbReference type="Rhea" id="RHEA-COMP:10412"/>
        <dbReference type="Rhea" id="RHEA-COMP:10413"/>
        <dbReference type="ChEBI" id="CHEBI:15378"/>
        <dbReference type="ChEBI" id="CHEBI:57856"/>
        <dbReference type="ChEBI" id="CHEBI:59789"/>
        <dbReference type="ChEBI" id="CHEBI:74269"/>
        <dbReference type="ChEBI" id="CHEBI:74481"/>
        <dbReference type="EC" id="2.1.1.242"/>
    </reaction>
</comment>
<dbReference type="EMBL" id="LXSL01000018">
    <property type="protein sequence ID" value="OAM28369.1"/>
    <property type="molecule type" value="Genomic_DNA"/>
</dbReference>
<gene>
    <name evidence="1" type="primary">rsmJ</name>
    <name evidence="2" type="ORF">A7P95_05260</name>
</gene>
<keyword evidence="1 2" id="KW-0808">Transferase</keyword>
<reference evidence="3" key="1">
    <citation type="submission" date="2016-05" db="EMBL/GenBank/DDBJ databases">
        <title>Draft genome of Corynebacterium afermentans subsp. afermentans LCDC 88199T.</title>
        <authorList>
            <person name="Bernier A.-M."/>
            <person name="Bernard K."/>
        </authorList>
    </citation>
    <scope>NUCLEOTIDE SEQUENCE [LARGE SCALE GENOMIC DNA]</scope>
    <source>
        <strain evidence="3">NML02-A-017</strain>
    </source>
</reference>
<dbReference type="GO" id="GO:0008990">
    <property type="term" value="F:rRNA (guanine-N2-)-methyltransferase activity"/>
    <property type="evidence" value="ECO:0007669"/>
    <property type="project" value="UniProtKB-UniRule"/>
</dbReference>
<dbReference type="PANTHER" id="PTHR36112:SF1">
    <property type="entry name" value="RIBOSOMAL RNA SMALL SUBUNIT METHYLTRANSFERASE J"/>
    <property type="match status" value="1"/>
</dbReference>
<comment type="caution">
    <text evidence="1">Lacks conserved residue(s) required for the propagation of feature annotation.</text>
</comment>